<dbReference type="Proteomes" id="UP000641954">
    <property type="component" value="Unassembled WGS sequence"/>
</dbReference>
<name>A0ABR8EC93_9CYAN</name>
<gene>
    <name evidence="1" type="ORF">H6G72_11620</name>
</gene>
<evidence type="ECO:0000313" key="2">
    <source>
        <dbReference type="Proteomes" id="UP000641954"/>
    </source>
</evidence>
<keyword evidence="2" id="KW-1185">Reference proteome</keyword>
<dbReference type="EMBL" id="JACJSK010000013">
    <property type="protein sequence ID" value="MBD2544474.1"/>
    <property type="molecule type" value="Genomic_DNA"/>
</dbReference>
<evidence type="ECO:0000313" key="1">
    <source>
        <dbReference type="EMBL" id="MBD2544474.1"/>
    </source>
</evidence>
<organism evidence="1 2">
    <name type="scientific">Planktothricoides raciborskii FACHB-1370</name>
    <dbReference type="NCBI Taxonomy" id="2949576"/>
    <lineage>
        <taxon>Bacteria</taxon>
        <taxon>Bacillati</taxon>
        <taxon>Cyanobacteriota</taxon>
        <taxon>Cyanophyceae</taxon>
        <taxon>Oscillatoriophycideae</taxon>
        <taxon>Oscillatoriales</taxon>
        <taxon>Oscillatoriaceae</taxon>
        <taxon>Planktothricoides</taxon>
    </lineage>
</organism>
<accession>A0ABR8EC93</accession>
<proteinExistence type="predicted"/>
<comment type="caution">
    <text evidence="1">The sequence shown here is derived from an EMBL/GenBank/DDBJ whole genome shotgun (WGS) entry which is preliminary data.</text>
</comment>
<reference evidence="1 2" key="1">
    <citation type="journal article" date="2020" name="ISME J.">
        <title>Comparative genomics reveals insights into cyanobacterial evolution and habitat adaptation.</title>
        <authorList>
            <person name="Chen M.Y."/>
            <person name="Teng W.K."/>
            <person name="Zhao L."/>
            <person name="Hu C.X."/>
            <person name="Zhou Y.K."/>
            <person name="Han B.P."/>
            <person name="Song L.R."/>
            <person name="Shu W.S."/>
        </authorList>
    </citation>
    <scope>NUCLEOTIDE SEQUENCE [LARGE SCALE GENOMIC DNA]</scope>
    <source>
        <strain evidence="1 2">FACHB-1370</strain>
    </source>
</reference>
<protein>
    <submittedName>
        <fullName evidence="1">Uncharacterized protein</fullName>
    </submittedName>
</protein>
<sequence>MTLQLKTHPVWQDLTEVLANLDANALVTEHLELCDYKISGYWDEQDKFYEEITLPRSLSPELVSCSIGVTGKKRWIKLKFALKAEGSAAEDSLNDNAIKDFGELTIIYDENLQFMDENWQINMDSPLIRPLAK</sequence>